<evidence type="ECO:0000313" key="3">
    <source>
        <dbReference type="Proteomes" id="UP001166093"/>
    </source>
</evidence>
<feature type="non-terminal residue" evidence="2">
    <location>
        <position position="261"/>
    </location>
</feature>
<feature type="domain" description="B30.2/SPRY" evidence="1">
    <location>
        <begin position="80"/>
        <end position="261"/>
    </location>
</feature>
<dbReference type="EMBL" id="JAAWVQ010104353">
    <property type="protein sequence ID" value="MBN3281019.1"/>
    <property type="molecule type" value="Genomic_DNA"/>
</dbReference>
<gene>
    <name evidence="2" type="primary">Trim39_2</name>
    <name evidence="2" type="ORF">GTO93_0002556</name>
</gene>
<dbReference type="PROSITE" id="PS50188">
    <property type="entry name" value="B302_SPRY"/>
    <property type="match status" value="1"/>
</dbReference>
<comment type="caution">
    <text evidence="2">The sequence shown here is derived from an EMBL/GenBank/DDBJ whole genome shotgun (WGS) entry which is preliminary data.</text>
</comment>
<dbReference type="Proteomes" id="UP001166093">
    <property type="component" value="Unassembled WGS sequence"/>
</dbReference>
<reference evidence="2" key="1">
    <citation type="journal article" date="2021" name="Cell">
        <title>Tracing the genetic footprints of vertebrate landing in non-teleost ray-finned fishes.</title>
        <authorList>
            <person name="Bi X."/>
            <person name="Wang K."/>
            <person name="Yang L."/>
            <person name="Pan H."/>
            <person name="Jiang H."/>
            <person name="Wei Q."/>
            <person name="Fang M."/>
            <person name="Yu H."/>
            <person name="Zhu C."/>
            <person name="Cai Y."/>
            <person name="He Y."/>
            <person name="Gan X."/>
            <person name="Zeng H."/>
            <person name="Yu D."/>
            <person name="Zhu Y."/>
            <person name="Jiang H."/>
            <person name="Qiu Q."/>
            <person name="Yang H."/>
            <person name="Zhang Y.E."/>
            <person name="Wang W."/>
            <person name="Zhu M."/>
            <person name="He S."/>
            <person name="Zhang G."/>
        </authorList>
    </citation>
    <scope>NUCLEOTIDE SEQUENCE</scope>
    <source>
        <strain evidence="2">Pddl_001</strain>
    </source>
</reference>
<dbReference type="InterPro" id="IPR006574">
    <property type="entry name" value="PRY"/>
</dbReference>
<dbReference type="Pfam" id="PF00622">
    <property type="entry name" value="SPRY"/>
    <property type="match status" value="1"/>
</dbReference>
<proteinExistence type="predicted"/>
<dbReference type="InterPro" id="IPR001870">
    <property type="entry name" value="B30.2/SPRY"/>
</dbReference>
<dbReference type="InterPro" id="IPR003879">
    <property type="entry name" value="Butyrophylin_SPRY"/>
</dbReference>
<protein>
    <submittedName>
        <fullName evidence="2">TRI39 ligase</fullName>
    </submittedName>
</protein>
<sequence>MQLSPFWLQEARKRRGSTRSTPSRHGRPLDTVSYSLCTIRLDKLEKAIDMLHVCDTVKTDRYYTGHRNAVYASLFQKYSELPYHLKNYIDMTENSKAVDVTLDPDTANPYLILSEDRKQVSVGDTRQDLPDNPERFDHVVSVLGRQGFTSGRHYWQVEVGEKAQWYVGVARDSINRKGVINLNPNNGYWTVWLKDGKFKALIDTSVPLSVKPRKVGVYLDYEEGQVSFNNVETRSHIYTFTETSIHTSALLLMLLVKTQPR</sequence>
<keyword evidence="2" id="KW-0436">Ligase</keyword>
<dbReference type="SUPFAM" id="SSF49899">
    <property type="entry name" value="Concanavalin A-like lectins/glucanases"/>
    <property type="match status" value="1"/>
</dbReference>
<keyword evidence="3" id="KW-1185">Reference proteome</keyword>
<evidence type="ECO:0000313" key="2">
    <source>
        <dbReference type="EMBL" id="MBN3281019.1"/>
    </source>
</evidence>
<name>A0ABS2Y2Z7_POLSP</name>
<accession>A0ABS2Y2Z7</accession>
<dbReference type="InterPro" id="IPR050143">
    <property type="entry name" value="TRIM/RBCC"/>
</dbReference>
<dbReference type="Gene3D" id="2.60.120.920">
    <property type="match status" value="1"/>
</dbReference>
<dbReference type="Pfam" id="PF13765">
    <property type="entry name" value="PRY"/>
    <property type="match status" value="1"/>
</dbReference>
<dbReference type="CDD" id="cd13733">
    <property type="entry name" value="SPRY_PRY_C-I_1"/>
    <property type="match status" value="1"/>
</dbReference>
<dbReference type="InterPro" id="IPR043136">
    <property type="entry name" value="B30.2/SPRY_sf"/>
</dbReference>
<feature type="non-terminal residue" evidence="2">
    <location>
        <position position="1"/>
    </location>
</feature>
<dbReference type="PRINTS" id="PR01407">
    <property type="entry name" value="BUTYPHLNCDUF"/>
</dbReference>
<dbReference type="SMART" id="SM00449">
    <property type="entry name" value="SPRY"/>
    <property type="match status" value="1"/>
</dbReference>
<dbReference type="SMART" id="SM00589">
    <property type="entry name" value="PRY"/>
    <property type="match status" value="1"/>
</dbReference>
<dbReference type="PANTHER" id="PTHR24103">
    <property type="entry name" value="E3 UBIQUITIN-PROTEIN LIGASE TRIM"/>
    <property type="match status" value="1"/>
</dbReference>
<dbReference type="GO" id="GO:0016874">
    <property type="term" value="F:ligase activity"/>
    <property type="evidence" value="ECO:0007669"/>
    <property type="project" value="UniProtKB-KW"/>
</dbReference>
<dbReference type="InterPro" id="IPR013320">
    <property type="entry name" value="ConA-like_dom_sf"/>
</dbReference>
<organism evidence="2 3">
    <name type="scientific">Polyodon spathula</name>
    <name type="common">North American paddlefish</name>
    <name type="synonym">Squalus spathula</name>
    <dbReference type="NCBI Taxonomy" id="7913"/>
    <lineage>
        <taxon>Eukaryota</taxon>
        <taxon>Metazoa</taxon>
        <taxon>Chordata</taxon>
        <taxon>Craniata</taxon>
        <taxon>Vertebrata</taxon>
        <taxon>Euteleostomi</taxon>
        <taxon>Actinopterygii</taxon>
        <taxon>Chondrostei</taxon>
        <taxon>Acipenseriformes</taxon>
        <taxon>Polyodontidae</taxon>
        <taxon>Polyodon</taxon>
    </lineage>
</organism>
<dbReference type="InterPro" id="IPR003877">
    <property type="entry name" value="SPRY_dom"/>
</dbReference>
<evidence type="ECO:0000259" key="1">
    <source>
        <dbReference type="PROSITE" id="PS50188"/>
    </source>
</evidence>